<dbReference type="EMBL" id="AGYR01000013">
    <property type="protein sequence ID" value="ENZ17695.1"/>
    <property type="molecule type" value="Genomic_DNA"/>
</dbReference>
<feature type="region of interest" description="Disordered" evidence="3">
    <location>
        <begin position="22"/>
        <end position="61"/>
    </location>
</feature>
<name>A0A0E2HE04_9FIRM</name>
<accession>A0A0E2HE04</accession>
<evidence type="ECO:0000256" key="3">
    <source>
        <dbReference type="SAM" id="MobiDB-lite"/>
    </source>
</evidence>
<evidence type="ECO:0000313" key="6">
    <source>
        <dbReference type="EMBL" id="ENZ17695.1"/>
    </source>
</evidence>
<dbReference type="AlphaFoldDB" id="A0A0E2HE04"/>
<feature type="compositionally biased region" description="Low complexity" evidence="3">
    <location>
        <begin position="29"/>
        <end position="44"/>
    </location>
</feature>
<dbReference type="SUPFAM" id="SSF53822">
    <property type="entry name" value="Periplasmic binding protein-like I"/>
    <property type="match status" value="1"/>
</dbReference>
<dbReference type="RefSeq" id="WP_002595501.1">
    <property type="nucleotide sequence ID" value="NZ_KB851018.1"/>
</dbReference>
<dbReference type="Proteomes" id="UP000013085">
    <property type="component" value="Unassembled WGS sequence"/>
</dbReference>
<dbReference type="GO" id="GO:0030246">
    <property type="term" value="F:carbohydrate binding"/>
    <property type="evidence" value="ECO:0007669"/>
    <property type="project" value="TreeGrafter"/>
</dbReference>
<sequence>MKKRTIAVVLAAVIAMSSLAGCSGGGKPADATTAATETTTVAATEQKEESTKASESKETEVKAEEAVSSDLILGDYEPKKKEYNFYLTYKLVHAWWDAVGLGLEEAQKQYADRGITINYEYTAPVTPDAIDQVNRLEEAAGRGFDVIGVDVNDIKIVTPTINNLIDQGVKVMTFSSSDATKEDGCKRIAYVGNTHNYQDGADLAEILAEKIEYKGQVAALAGTIGAPCHEDRIKGFKDVMEKYPEIEVVEIQNDNDSVENALTFTEGFLQKYPDLKGIFCNNMGNPIGAAQAVVDAGKAGQIVLVGMDHDKRALEYLRDGVIQALGVQDCFKMGFDTIQVAIMIADGLEPGADTYPEQTEETTSIIYQGDAQRMLDMLYPAS</sequence>
<feature type="domain" description="Periplasmic binding protein" evidence="5">
    <location>
        <begin position="89"/>
        <end position="347"/>
    </location>
</feature>
<proteinExistence type="inferred from homology"/>
<dbReference type="Pfam" id="PF13407">
    <property type="entry name" value="Peripla_BP_4"/>
    <property type="match status" value="1"/>
</dbReference>
<organism evidence="6 7">
    <name type="scientific">[Clostridium] clostridioforme 90A8</name>
    <dbReference type="NCBI Taxonomy" id="999408"/>
    <lineage>
        <taxon>Bacteria</taxon>
        <taxon>Bacillati</taxon>
        <taxon>Bacillota</taxon>
        <taxon>Clostridia</taxon>
        <taxon>Lachnospirales</taxon>
        <taxon>Lachnospiraceae</taxon>
        <taxon>Enterocloster</taxon>
    </lineage>
</organism>
<dbReference type="InterPro" id="IPR025997">
    <property type="entry name" value="SBP_2_dom"/>
</dbReference>
<feature type="compositionally biased region" description="Basic and acidic residues" evidence="3">
    <location>
        <begin position="45"/>
        <end position="61"/>
    </location>
</feature>
<evidence type="ECO:0000313" key="7">
    <source>
        <dbReference type="Proteomes" id="UP000013085"/>
    </source>
</evidence>
<protein>
    <recommendedName>
        <fullName evidence="5">Periplasmic binding protein domain-containing protein</fullName>
    </recommendedName>
</protein>
<gene>
    <name evidence="6" type="ORF">HMPREF1090_01645</name>
</gene>
<evidence type="ECO:0000256" key="4">
    <source>
        <dbReference type="SAM" id="SignalP"/>
    </source>
</evidence>
<dbReference type="InterPro" id="IPR050555">
    <property type="entry name" value="Bact_Solute-Bind_Prot2"/>
</dbReference>
<dbReference type="PANTHER" id="PTHR30036:SF7">
    <property type="entry name" value="ABC TRANSPORTER PERIPLASMIC-BINDING PROTEIN YPHF"/>
    <property type="match status" value="1"/>
</dbReference>
<dbReference type="InterPro" id="IPR028082">
    <property type="entry name" value="Peripla_BP_I"/>
</dbReference>
<dbReference type="HOGENOM" id="CLU_037628_3_3_9"/>
<reference evidence="6 7" key="1">
    <citation type="submission" date="2013-01" db="EMBL/GenBank/DDBJ databases">
        <title>The Genome Sequence of Clostridium clostridioforme 90A8.</title>
        <authorList>
            <consortium name="The Broad Institute Genome Sequencing Platform"/>
            <person name="Earl A."/>
            <person name="Ward D."/>
            <person name="Feldgarden M."/>
            <person name="Gevers D."/>
            <person name="Courvalin P."/>
            <person name="Lambert T."/>
            <person name="Walker B."/>
            <person name="Young S.K."/>
            <person name="Zeng Q."/>
            <person name="Gargeya S."/>
            <person name="Fitzgerald M."/>
            <person name="Haas B."/>
            <person name="Abouelleil A."/>
            <person name="Alvarado L."/>
            <person name="Arachchi H.M."/>
            <person name="Berlin A.M."/>
            <person name="Chapman S.B."/>
            <person name="Dewar J."/>
            <person name="Goldberg J."/>
            <person name="Griggs A."/>
            <person name="Gujja S."/>
            <person name="Hansen M."/>
            <person name="Howarth C."/>
            <person name="Imamovic A."/>
            <person name="Larimer J."/>
            <person name="McCowan C."/>
            <person name="Murphy C."/>
            <person name="Neiman D."/>
            <person name="Pearson M."/>
            <person name="Priest M."/>
            <person name="Roberts A."/>
            <person name="Saif S."/>
            <person name="Shea T."/>
            <person name="Sisk P."/>
            <person name="Sykes S."/>
            <person name="Wortman J."/>
            <person name="Nusbaum C."/>
            <person name="Birren B."/>
        </authorList>
    </citation>
    <scope>NUCLEOTIDE SEQUENCE [LARGE SCALE GENOMIC DNA]</scope>
    <source>
        <strain evidence="6 7">90A8</strain>
    </source>
</reference>
<dbReference type="Gene3D" id="3.40.50.2300">
    <property type="match status" value="2"/>
</dbReference>
<feature type="chain" id="PRO_5039562102" description="Periplasmic binding protein domain-containing protein" evidence="4">
    <location>
        <begin position="21"/>
        <end position="382"/>
    </location>
</feature>
<dbReference type="PANTHER" id="PTHR30036">
    <property type="entry name" value="D-XYLOSE-BINDING PERIPLASMIC PROTEIN"/>
    <property type="match status" value="1"/>
</dbReference>
<comment type="subcellular location">
    <subcellularLocation>
        <location evidence="1">Cell envelope</location>
    </subcellularLocation>
</comment>
<dbReference type="PATRIC" id="fig|999408.3.peg.1772"/>
<keyword evidence="4" id="KW-0732">Signal</keyword>
<comment type="similarity">
    <text evidence="2">Belongs to the bacterial solute-binding protein 2 family.</text>
</comment>
<evidence type="ECO:0000256" key="2">
    <source>
        <dbReference type="ARBA" id="ARBA00007639"/>
    </source>
</evidence>
<dbReference type="GO" id="GO:0030313">
    <property type="term" value="C:cell envelope"/>
    <property type="evidence" value="ECO:0007669"/>
    <property type="project" value="UniProtKB-SubCell"/>
</dbReference>
<evidence type="ECO:0000259" key="5">
    <source>
        <dbReference type="Pfam" id="PF13407"/>
    </source>
</evidence>
<evidence type="ECO:0000256" key="1">
    <source>
        <dbReference type="ARBA" id="ARBA00004196"/>
    </source>
</evidence>
<comment type="caution">
    <text evidence="6">The sequence shown here is derived from an EMBL/GenBank/DDBJ whole genome shotgun (WGS) entry which is preliminary data.</text>
</comment>
<feature type="signal peptide" evidence="4">
    <location>
        <begin position="1"/>
        <end position="20"/>
    </location>
</feature>
<dbReference type="PROSITE" id="PS51257">
    <property type="entry name" value="PROKAR_LIPOPROTEIN"/>
    <property type="match status" value="1"/>
</dbReference>